<organism evidence="11 12">
    <name type="scientific">Psylliodes chrysocephalus</name>
    <dbReference type="NCBI Taxonomy" id="3402493"/>
    <lineage>
        <taxon>Eukaryota</taxon>
        <taxon>Metazoa</taxon>
        <taxon>Ecdysozoa</taxon>
        <taxon>Arthropoda</taxon>
        <taxon>Hexapoda</taxon>
        <taxon>Insecta</taxon>
        <taxon>Pterygota</taxon>
        <taxon>Neoptera</taxon>
        <taxon>Endopterygota</taxon>
        <taxon>Coleoptera</taxon>
        <taxon>Polyphaga</taxon>
        <taxon>Cucujiformia</taxon>
        <taxon>Chrysomeloidea</taxon>
        <taxon>Chrysomelidae</taxon>
        <taxon>Galerucinae</taxon>
        <taxon>Alticini</taxon>
        <taxon>Psylliodes</taxon>
    </lineage>
</organism>
<accession>A0A9P0G4R7</accession>
<dbReference type="SMART" id="SM00714">
    <property type="entry name" value="LITAF"/>
    <property type="match status" value="1"/>
</dbReference>
<evidence type="ECO:0000256" key="9">
    <source>
        <dbReference type="SAM" id="SignalP"/>
    </source>
</evidence>
<evidence type="ECO:0000313" key="12">
    <source>
        <dbReference type="Proteomes" id="UP001153636"/>
    </source>
</evidence>
<dbReference type="AlphaFoldDB" id="A0A9P0G4R7"/>
<dbReference type="GO" id="GO:0008270">
    <property type="term" value="F:zinc ion binding"/>
    <property type="evidence" value="ECO:0007669"/>
    <property type="project" value="TreeGrafter"/>
</dbReference>
<name>A0A9P0G4R7_9CUCU</name>
<feature type="signal peptide" evidence="9">
    <location>
        <begin position="1"/>
        <end position="18"/>
    </location>
</feature>
<gene>
    <name evidence="11" type="ORF">PSYICH_LOCUS895</name>
</gene>
<evidence type="ECO:0000256" key="8">
    <source>
        <dbReference type="SAM" id="Phobius"/>
    </source>
</evidence>
<evidence type="ECO:0000256" key="5">
    <source>
        <dbReference type="ARBA" id="ARBA00022723"/>
    </source>
</evidence>
<dbReference type="Pfam" id="PF10601">
    <property type="entry name" value="zf-LITAF-like"/>
    <property type="match status" value="1"/>
</dbReference>
<evidence type="ECO:0000256" key="4">
    <source>
        <dbReference type="ARBA" id="ARBA00005975"/>
    </source>
</evidence>
<feature type="domain" description="LITAF" evidence="10">
    <location>
        <begin position="33"/>
        <end position="115"/>
    </location>
</feature>
<sequence length="115" mass="13116">MLLLLFIARLAFVKLTSTNGTSNQGELKFVKIKPKIRRKPFHSYNVGPEPIYITCPSCRNAGATRVEFIPTTKTILLVMALTLFCMCWLPMWLRYTKIARHTCRTCGIFIGDSET</sequence>
<dbReference type="OrthoDB" id="5599753at2759"/>
<evidence type="ECO:0000256" key="2">
    <source>
        <dbReference type="ARBA" id="ARBA00004481"/>
    </source>
</evidence>
<evidence type="ECO:0000256" key="3">
    <source>
        <dbReference type="ARBA" id="ARBA00004630"/>
    </source>
</evidence>
<feature type="transmembrane region" description="Helical" evidence="8">
    <location>
        <begin position="74"/>
        <end position="93"/>
    </location>
</feature>
<keyword evidence="7 8" id="KW-0472">Membrane</keyword>
<dbReference type="PANTHER" id="PTHR23292">
    <property type="entry name" value="LIPOPOLYSACCHARIDE-INDUCED TUMOR NECROSIS FACTOR-ALPHA FACTOR"/>
    <property type="match status" value="1"/>
</dbReference>
<evidence type="ECO:0000256" key="6">
    <source>
        <dbReference type="ARBA" id="ARBA00022833"/>
    </source>
</evidence>
<evidence type="ECO:0000256" key="7">
    <source>
        <dbReference type="ARBA" id="ARBA00023136"/>
    </source>
</evidence>
<reference evidence="11" key="1">
    <citation type="submission" date="2022-01" db="EMBL/GenBank/DDBJ databases">
        <authorList>
            <person name="King R."/>
        </authorList>
    </citation>
    <scope>NUCLEOTIDE SEQUENCE</scope>
</reference>
<keyword evidence="8" id="KW-0812">Transmembrane</keyword>
<dbReference type="PANTHER" id="PTHR23292:SF14">
    <property type="entry name" value="FI16615P1-RELATED"/>
    <property type="match status" value="1"/>
</dbReference>
<protein>
    <recommendedName>
        <fullName evidence="10">LITAF domain-containing protein</fullName>
    </recommendedName>
</protein>
<keyword evidence="8" id="KW-1133">Transmembrane helix</keyword>
<keyword evidence="9" id="KW-0732">Signal</keyword>
<comment type="subcellular location">
    <subcellularLocation>
        <location evidence="2">Endosome membrane</location>
        <topology evidence="2">Peripheral membrane protein</topology>
    </subcellularLocation>
    <subcellularLocation>
        <location evidence="1">Late endosome membrane</location>
    </subcellularLocation>
    <subcellularLocation>
        <location evidence="3">Lysosome membrane</location>
        <topology evidence="3">Peripheral membrane protein</topology>
        <orientation evidence="3">Cytoplasmic side</orientation>
    </subcellularLocation>
</comment>
<feature type="chain" id="PRO_5040347526" description="LITAF domain-containing protein" evidence="9">
    <location>
        <begin position="19"/>
        <end position="115"/>
    </location>
</feature>
<keyword evidence="6" id="KW-0862">Zinc</keyword>
<comment type="similarity">
    <text evidence="4">Belongs to the CDIP1/LITAF family.</text>
</comment>
<dbReference type="PROSITE" id="PS51837">
    <property type="entry name" value="LITAF"/>
    <property type="match status" value="1"/>
</dbReference>
<keyword evidence="5" id="KW-0479">Metal-binding</keyword>
<dbReference type="Proteomes" id="UP001153636">
    <property type="component" value="Chromosome 1"/>
</dbReference>
<proteinExistence type="inferred from homology"/>
<evidence type="ECO:0000256" key="1">
    <source>
        <dbReference type="ARBA" id="ARBA00004414"/>
    </source>
</evidence>
<dbReference type="EMBL" id="OV651813">
    <property type="protein sequence ID" value="CAH1099933.1"/>
    <property type="molecule type" value="Genomic_DNA"/>
</dbReference>
<keyword evidence="12" id="KW-1185">Reference proteome</keyword>
<dbReference type="GO" id="GO:0005765">
    <property type="term" value="C:lysosomal membrane"/>
    <property type="evidence" value="ECO:0007669"/>
    <property type="project" value="UniProtKB-SubCell"/>
</dbReference>
<dbReference type="InterPro" id="IPR037519">
    <property type="entry name" value="LITAF_fam"/>
</dbReference>
<dbReference type="GO" id="GO:0031902">
    <property type="term" value="C:late endosome membrane"/>
    <property type="evidence" value="ECO:0007669"/>
    <property type="project" value="UniProtKB-SubCell"/>
</dbReference>
<evidence type="ECO:0000313" key="11">
    <source>
        <dbReference type="EMBL" id="CAH1099933.1"/>
    </source>
</evidence>
<dbReference type="InterPro" id="IPR006629">
    <property type="entry name" value="LITAF"/>
</dbReference>
<evidence type="ECO:0000259" key="10">
    <source>
        <dbReference type="PROSITE" id="PS51837"/>
    </source>
</evidence>